<name>A0A1F6P7X8_9BACT</name>
<proteinExistence type="predicted"/>
<reference evidence="1 2" key="1">
    <citation type="journal article" date="2016" name="Nat. Commun.">
        <title>Thousands of microbial genomes shed light on interconnected biogeochemical processes in an aquifer system.</title>
        <authorList>
            <person name="Anantharaman K."/>
            <person name="Brown C.T."/>
            <person name="Hug L.A."/>
            <person name="Sharon I."/>
            <person name="Castelle C.J."/>
            <person name="Probst A.J."/>
            <person name="Thomas B.C."/>
            <person name="Singh A."/>
            <person name="Wilkins M.J."/>
            <person name="Karaoz U."/>
            <person name="Brodie E.L."/>
            <person name="Williams K.H."/>
            <person name="Hubbard S.S."/>
            <person name="Banfield J.F."/>
        </authorList>
    </citation>
    <scope>NUCLEOTIDE SEQUENCE [LARGE SCALE GENOMIC DNA]</scope>
</reference>
<organism evidence="1 2">
    <name type="scientific">Candidatus Magasanikbacteria bacterium RIFOXYD1_FULL_40_23</name>
    <dbReference type="NCBI Taxonomy" id="1798705"/>
    <lineage>
        <taxon>Bacteria</taxon>
        <taxon>Candidatus Magasanikiibacteriota</taxon>
    </lineage>
</organism>
<evidence type="ECO:0000313" key="1">
    <source>
        <dbReference type="EMBL" id="OGH92150.1"/>
    </source>
</evidence>
<accession>A0A1F6P7X8</accession>
<dbReference type="EMBL" id="MFRA01000008">
    <property type="protein sequence ID" value="OGH92150.1"/>
    <property type="molecule type" value="Genomic_DNA"/>
</dbReference>
<evidence type="ECO:0000313" key="2">
    <source>
        <dbReference type="Proteomes" id="UP000176634"/>
    </source>
</evidence>
<protein>
    <submittedName>
        <fullName evidence="1">Uncharacterized protein</fullName>
    </submittedName>
</protein>
<comment type="caution">
    <text evidence="1">The sequence shown here is derived from an EMBL/GenBank/DDBJ whole genome shotgun (WGS) entry which is preliminary data.</text>
</comment>
<gene>
    <name evidence="1" type="ORF">A2563_01020</name>
</gene>
<sequence length="151" mass="17370">MQDFSKFVGGQCEIQIHLSRQNNRRTCRGDIKSITMTDTELEVHFDWLATWSLEDGFWTMIEEPSAEQLRTKIRVDKPSKMRVLGPNYGGMLMVDVSCRDQFLLLYPKDYLQNGASDRLDRTKVLDGQKKRAELNRLLNARASGSSHSDDV</sequence>
<dbReference type="Proteomes" id="UP000176634">
    <property type="component" value="Unassembled WGS sequence"/>
</dbReference>
<dbReference type="AlphaFoldDB" id="A0A1F6P7X8"/>